<sequence length="130" mass="13914">MDNFRIYNQATAALLALEAAPLLVSPSMAAWMASSEPKTVSAFENLVARELGFALLLCSFLALLFSGELHRLWDDADNVPIASATASSPCGAGLLVLVFANDGKISKRTGADKRTSGFMFKNQAHVQKHS</sequence>
<dbReference type="RefSeq" id="XP_013428108.1">
    <property type="nucleotide sequence ID" value="XM_013572654.1"/>
</dbReference>
<reference evidence="2 3" key="1">
    <citation type="journal article" date="2014" name="BMC Genomics">
        <title>Genome sequencing of four Aureobasidium pullulans varieties: biotechnological potential, stress tolerance, and description of new species.</title>
        <authorList>
            <person name="Gostin Ar C."/>
            <person name="Ohm R.A."/>
            <person name="Kogej T."/>
            <person name="Sonjak S."/>
            <person name="Turk M."/>
            <person name="Zajc J."/>
            <person name="Zalar P."/>
            <person name="Grube M."/>
            <person name="Sun H."/>
            <person name="Han J."/>
            <person name="Sharma A."/>
            <person name="Chiniquy J."/>
            <person name="Ngan C.Y."/>
            <person name="Lipzen A."/>
            <person name="Barry K."/>
            <person name="Grigoriev I.V."/>
            <person name="Gunde-Cimerman N."/>
        </authorList>
    </citation>
    <scope>NUCLEOTIDE SEQUENCE [LARGE SCALE GENOMIC DNA]</scope>
    <source>
        <strain evidence="2 3">CBS 147.97</strain>
    </source>
</reference>
<accession>A0A074WQA4</accession>
<feature type="transmembrane region" description="Helical" evidence="1">
    <location>
        <begin position="81"/>
        <end position="100"/>
    </location>
</feature>
<name>A0A074WQA4_9PEZI</name>
<dbReference type="Proteomes" id="UP000027730">
    <property type="component" value="Unassembled WGS sequence"/>
</dbReference>
<evidence type="ECO:0000256" key="1">
    <source>
        <dbReference type="SAM" id="Phobius"/>
    </source>
</evidence>
<feature type="transmembrane region" description="Helical" evidence="1">
    <location>
        <begin position="51"/>
        <end position="69"/>
    </location>
</feature>
<evidence type="ECO:0000313" key="3">
    <source>
        <dbReference type="Proteomes" id="UP000027730"/>
    </source>
</evidence>
<organism evidence="2 3">
    <name type="scientific">Aureobasidium namibiae CBS 147.97</name>
    <dbReference type="NCBI Taxonomy" id="1043004"/>
    <lineage>
        <taxon>Eukaryota</taxon>
        <taxon>Fungi</taxon>
        <taxon>Dikarya</taxon>
        <taxon>Ascomycota</taxon>
        <taxon>Pezizomycotina</taxon>
        <taxon>Dothideomycetes</taxon>
        <taxon>Dothideomycetidae</taxon>
        <taxon>Dothideales</taxon>
        <taxon>Saccotheciaceae</taxon>
        <taxon>Aureobasidium</taxon>
    </lineage>
</organism>
<keyword evidence="3" id="KW-1185">Reference proteome</keyword>
<evidence type="ECO:0000313" key="2">
    <source>
        <dbReference type="EMBL" id="KEQ73769.1"/>
    </source>
</evidence>
<dbReference type="OrthoDB" id="2550114at2759"/>
<proteinExistence type="predicted"/>
<keyword evidence="1" id="KW-1133">Transmembrane helix</keyword>
<protein>
    <submittedName>
        <fullName evidence="2">Uncharacterized protein</fullName>
    </submittedName>
</protein>
<dbReference type="STRING" id="1043004.A0A074WQA4"/>
<dbReference type="PANTHER" id="PTHR39605">
    <property type="entry name" value="MAJOR FACILITATOR SUPERFAMILY (MFS) PROFILE DOMAIN-CONTAINING PROTEIN"/>
    <property type="match status" value="1"/>
</dbReference>
<dbReference type="HOGENOM" id="CLU_103432_0_0_1"/>
<dbReference type="AlphaFoldDB" id="A0A074WQA4"/>
<dbReference type="PANTHER" id="PTHR39605:SF1">
    <property type="entry name" value="MAJOR FACILITATOR SUPERFAMILY (MFS) PROFILE DOMAIN-CONTAINING PROTEIN"/>
    <property type="match status" value="1"/>
</dbReference>
<dbReference type="GeneID" id="25413476"/>
<keyword evidence="1" id="KW-0472">Membrane</keyword>
<keyword evidence="1" id="KW-0812">Transmembrane</keyword>
<dbReference type="EMBL" id="KL584708">
    <property type="protein sequence ID" value="KEQ73769.1"/>
    <property type="molecule type" value="Genomic_DNA"/>
</dbReference>
<gene>
    <name evidence="2" type="ORF">M436DRAFT_63131</name>
</gene>